<reference evidence="3" key="1">
    <citation type="submission" date="2016-10" db="EMBL/GenBank/DDBJ databases">
        <authorList>
            <person name="Varghese N."/>
            <person name="Submissions S."/>
        </authorList>
    </citation>
    <scope>NUCLEOTIDE SEQUENCE [LARGE SCALE GENOMIC DNA]</scope>
    <source>
        <strain evidence="3">CGMCC 1.6474</strain>
    </source>
</reference>
<dbReference type="Proteomes" id="UP000198804">
    <property type="component" value="Unassembled WGS sequence"/>
</dbReference>
<accession>A0A1I4M7H5</accession>
<feature type="domain" description="DUF6894" evidence="1">
    <location>
        <begin position="4"/>
        <end position="78"/>
    </location>
</feature>
<dbReference type="EMBL" id="FOSV01000035">
    <property type="protein sequence ID" value="SFL99202.1"/>
    <property type="molecule type" value="Genomic_DNA"/>
</dbReference>
<gene>
    <name evidence="2" type="ORF">SAMN04488125_13519</name>
</gene>
<proteinExistence type="predicted"/>
<protein>
    <recommendedName>
        <fullName evidence="1">DUF6894 domain-containing protein</fullName>
    </recommendedName>
</protein>
<dbReference type="Pfam" id="PF21834">
    <property type="entry name" value="DUF6894"/>
    <property type="match status" value="1"/>
</dbReference>
<keyword evidence="3" id="KW-1185">Reference proteome</keyword>
<dbReference type="InterPro" id="IPR054189">
    <property type="entry name" value="DUF6894"/>
</dbReference>
<dbReference type="RefSeq" id="WP_091951768.1">
    <property type="nucleotide sequence ID" value="NZ_FOSV01000035.1"/>
</dbReference>
<dbReference type="OrthoDB" id="7997381at2"/>
<sequence length="89" mass="9863">MLLYIDVVDGDTFTRDEDGLEFADLGEACAAAVALLPALARDAVQGPRRCAAMLREHERCIAAEIRDEAGAVLFRTRLRLDMEWPESGR</sequence>
<evidence type="ECO:0000259" key="1">
    <source>
        <dbReference type="Pfam" id="PF21834"/>
    </source>
</evidence>
<evidence type="ECO:0000313" key="2">
    <source>
        <dbReference type="EMBL" id="SFL99202.1"/>
    </source>
</evidence>
<evidence type="ECO:0000313" key="3">
    <source>
        <dbReference type="Proteomes" id="UP000198804"/>
    </source>
</evidence>
<name>A0A1I4M7H5_9HYPH</name>
<dbReference type="AlphaFoldDB" id="A0A1I4M7H5"/>
<organism evidence="2 3">
    <name type="scientific">Methylorubrum salsuginis</name>
    <dbReference type="NCBI Taxonomy" id="414703"/>
    <lineage>
        <taxon>Bacteria</taxon>
        <taxon>Pseudomonadati</taxon>
        <taxon>Pseudomonadota</taxon>
        <taxon>Alphaproteobacteria</taxon>
        <taxon>Hyphomicrobiales</taxon>
        <taxon>Methylobacteriaceae</taxon>
        <taxon>Methylorubrum</taxon>
    </lineage>
</organism>